<dbReference type="AlphaFoldDB" id="A0A6C0HTK8"/>
<accession>A0A6C0HTK8</accession>
<reference evidence="1" key="1">
    <citation type="journal article" date="2020" name="Nature">
        <title>Giant virus diversity and host interactions through global metagenomics.</title>
        <authorList>
            <person name="Schulz F."/>
            <person name="Roux S."/>
            <person name="Paez-Espino D."/>
            <person name="Jungbluth S."/>
            <person name="Walsh D.A."/>
            <person name="Denef V.J."/>
            <person name="McMahon K.D."/>
            <person name="Konstantinidis K.T."/>
            <person name="Eloe-Fadrosh E.A."/>
            <person name="Kyrpides N.C."/>
            <person name="Woyke T."/>
        </authorList>
    </citation>
    <scope>NUCLEOTIDE SEQUENCE</scope>
    <source>
        <strain evidence="1">GVMAG-M-3300023184-168</strain>
    </source>
</reference>
<name>A0A6C0HTK8_9ZZZZ</name>
<proteinExistence type="predicted"/>
<sequence length="136" mass="16451">MNKLPEDVIFNCIIPYTYSPQSKELLNDIRSFTNTLELISTIYYNEWIIHYQEQEPEDKNWLINDIFNYLRSYSVSALFLQNPNIVKLWYRLYSINTDFKSERILDKIPVECGIRRFWGIFTPDERNDFIKIYGSE</sequence>
<dbReference type="EMBL" id="MN740011">
    <property type="protein sequence ID" value="QHT83720.1"/>
    <property type="molecule type" value="Genomic_DNA"/>
</dbReference>
<organism evidence="1">
    <name type="scientific">viral metagenome</name>
    <dbReference type="NCBI Taxonomy" id="1070528"/>
    <lineage>
        <taxon>unclassified sequences</taxon>
        <taxon>metagenomes</taxon>
        <taxon>organismal metagenomes</taxon>
    </lineage>
</organism>
<evidence type="ECO:0000313" key="1">
    <source>
        <dbReference type="EMBL" id="QHT83720.1"/>
    </source>
</evidence>
<protein>
    <submittedName>
        <fullName evidence="1">Uncharacterized protein</fullName>
    </submittedName>
</protein>